<keyword evidence="5 8" id="KW-0963">Cytoplasm</keyword>
<evidence type="ECO:0000256" key="6">
    <source>
        <dbReference type="ARBA" id="ARBA00022917"/>
    </source>
</evidence>
<dbReference type="InterPro" id="IPR004373">
    <property type="entry name" value="RF-1"/>
</dbReference>
<dbReference type="GO" id="GO:0016149">
    <property type="term" value="F:translation release factor activity, codon specific"/>
    <property type="evidence" value="ECO:0007669"/>
    <property type="project" value="UniProtKB-UniRule"/>
</dbReference>
<dbReference type="Pfam" id="PF00472">
    <property type="entry name" value="RF-1"/>
    <property type="match status" value="1"/>
</dbReference>
<dbReference type="InterPro" id="IPR005139">
    <property type="entry name" value="PCRF"/>
</dbReference>
<organism evidence="11 12">
    <name type="scientific">candidate division WOR-1 bacterium DG_54_3</name>
    <dbReference type="NCBI Taxonomy" id="1703775"/>
    <lineage>
        <taxon>Bacteria</taxon>
        <taxon>Bacillati</taxon>
        <taxon>Saganbacteria</taxon>
    </lineage>
</organism>
<evidence type="ECO:0000256" key="3">
    <source>
        <dbReference type="ARBA" id="ARBA00010835"/>
    </source>
</evidence>
<dbReference type="Pfam" id="PF03462">
    <property type="entry name" value="PCRF"/>
    <property type="match status" value="1"/>
</dbReference>
<evidence type="ECO:0000259" key="10">
    <source>
        <dbReference type="PROSITE" id="PS00745"/>
    </source>
</evidence>
<dbReference type="HAMAP" id="MF_00093">
    <property type="entry name" value="Rel_fac_1"/>
    <property type="match status" value="1"/>
</dbReference>
<dbReference type="Gene3D" id="3.30.70.1660">
    <property type="match status" value="1"/>
</dbReference>
<dbReference type="SUPFAM" id="SSF75620">
    <property type="entry name" value="Release factor"/>
    <property type="match status" value="1"/>
</dbReference>
<evidence type="ECO:0000256" key="2">
    <source>
        <dbReference type="ARBA" id="ARBA00004496"/>
    </source>
</evidence>
<feature type="modified residue" description="N5-methylglutamine" evidence="8">
    <location>
        <position position="231"/>
    </location>
</feature>
<dbReference type="Gene3D" id="6.10.140.1950">
    <property type="match status" value="1"/>
</dbReference>
<comment type="similarity">
    <text evidence="3 8">Belongs to the prokaryotic/mitochondrial release factor family.</text>
</comment>
<feature type="domain" description="Prokaryotic-type class I peptide chain release factors" evidence="10">
    <location>
        <begin position="224"/>
        <end position="240"/>
    </location>
</feature>
<dbReference type="NCBIfam" id="NF001859">
    <property type="entry name" value="PRK00591.1"/>
    <property type="match status" value="1"/>
</dbReference>
<comment type="PTM">
    <text evidence="8">Methylated by PrmC. Methylation increases the termination efficiency of RF1.</text>
</comment>
<name>A0A0S7Y375_UNCSA</name>
<gene>
    <name evidence="8" type="primary">prfA</name>
    <name evidence="11" type="ORF">AMJ44_04765</name>
</gene>
<evidence type="ECO:0000256" key="4">
    <source>
        <dbReference type="ARBA" id="ARBA00022481"/>
    </source>
</evidence>
<keyword evidence="6 8" id="KW-0648">Protein biosynthesis</keyword>
<evidence type="ECO:0000313" key="12">
    <source>
        <dbReference type="Proteomes" id="UP000051861"/>
    </source>
</evidence>
<sequence>MLLEKLENVEKRYHELEKLLSSPEVISDREKFQAYSKELGDLKGLFEKSQEYKKTLKEIQDAELLSREEEVKELAKAELEKLEKRKHGLEKEIEISLLPKDPFDEKNIIIEIRAGTGGEEAALFAGALLRMYLRYAERQGWKTELIGSNPTGLGGYKEVVFNIIGKGAYSRLKYEGGTHRVQRVPETESGGRIHTSASTVAVLPEAEDVDIKIDEKELRIDTYRASGAGGQHVNKTDSAVRITHLPTGVVVACQDERSQHQNRAKAMKLLRAKLLEAAEESERKKRVEARRIMVGTGDRSEKIRTYNFPQSRVTDHRIGFTIYRLNEVLDGDINEIIDALTTADRVAKLEKLK</sequence>
<dbReference type="AlphaFoldDB" id="A0A0S7Y375"/>
<keyword evidence="4 8" id="KW-0488">Methylation</keyword>
<evidence type="ECO:0000313" key="11">
    <source>
        <dbReference type="EMBL" id="KPJ69044.1"/>
    </source>
</evidence>
<accession>A0A0S7Y375</accession>
<dbReference type="PANTHER" id="PTHR43804">
    <property type="entry name" value="LD18447P"/>
    <property type="match status" value="1"/>
</dbReference>
<dbReference type="FunFam" id="3.30.70.1660:FF:000004">
    <property type="entry name" value="Peptide chain release factor 1"/>
    <property type="match status" value="1"/>
</dbReference>
<proteinExistence type="inferred from homology"/>
<dbReference type="InterPro" id="IPR050057">
    <property type="entry name" value="Prokaryotic/Mito_RF"/>
</dbReference>
<dbReference type="PROSITE" id="PS00745">
    <property type="entry name" value="RF_PROK_I"/>
    <property type="match status" value="1"/>
</dbReference>
<dbReference type="FunFam" id="3.30.70.1660:FF:000002">
    <property type="entry name" value="Peptide chain release factor 1"/>
    <property type="match status" value="1"/>
</dbReference>
<dbReference type="Gene3D" id="3.30.160.20">
    <property type="match status" value="1"/>
</dbReference>
<comment type="function">
    <text evidence="1 8">Peptide chain release factor 1 directs the termination of translation in response to the peptide chain termination codons UAG and UAA.</text>
</comment>
<dbReference type="InterPro" id="IPR000352">
    <property type="entry name" value="Pep_chain_release_fac_I"/>
</dbReference>
<dbReference type="PANTHER" id="PTHR43804:SF7">
    <property type="entry name" value="LD18447P"/>
    <property type="match status" value="1"/>
</dbReference>
<evidence type="ECO:0000256" key="1">
    <source>
        <dbReference type="ARBA" id="ARBA00002986"/>
    </source>
</evidence>
<evidence type="ECO:0000256" key="7">
    <source>
        <dbReference type="ARBA" id="ARBA00050039"/>
    </source>
</evidence>
<comment type="caution">
    <text evidence="11">The sequence shown here is derived from an EMBL/GenBank/DDBJ whole genome shotgun (WGS) entry which is preliminary data.</text>
</comment>
<dbReference type="GO" id="GO:0005829">
    <property type="term" value="C:cytosol"/>
    <property type="evidence" value="ECO:0007669"/>
    <property type="project" value="UniProtKB-ARBA"/>
</dbReference>
<evidence type="ECO:0000256" key="5">
    <source>
        <dbReference type="ARBA" id="ARBA00022490"/>
    </source>
</evidence>
<keyword evidence="9" id="KW-0175">Coiled coil</keyword>
<comment type="subcellular location">
    <subcellularLocation>
        <location evidence="2 8">Cytoplasm</location>
    </subcellularLocation>
</comment>
<reference evidence="11 12" key="1">
    <citation type="journal article" date="2015" name="Microbiome">
        <title>Genomic resolution of linkages in carbon, nitrogen, and sulfur cycling among widespread estuary sediment bacteria.</title>
        <authorList>
            <person name="Baker B.J."/>
            <person name="Lazar C.S."/>
            <person name="Teske A.P."/>
            <person name="Dick G.J."/>
        </authorList>
    </citation>
    <scope>NUCLEOTIDE SEQUENCE [LARGE SCALE GENOMIC DNA]</scope>
    <source>
        <strain evidence="11">DG_54_3</strain>
    </source>
</reference>
<feature type="coiled-coil region" evidence="9">
    <location>
        <begin position="42"/>
        <end position="92"/>
    </location>
</feature>
<dbReference type="InterPro" id="IPR045853">
    <property type="entry name" value="Pep_chain_release_fac_I_sf"/>
</dbReference>
<dbReference type="EMBL" id="LIZX01000033">
    <property type="protein sequence ID" value="KPJ69044.1"/>
    <property type="molecule type" value="Genomic_DNA"/>
</dbReference>
<protein>
    <recommendedName>
        <fullName evidence="7 8">Peptide chain release factor 1</fullName>
        <shortName evidence="8">RF-1</shortName>
    </recommendedName>
</protein>
<evidence type="ECO:0000256" key="9">
    <source>
        <dbReference type="SAM" id="Coils"/>
    </source>
</evidence>
<dbReference type="PATRIC" id="fig|1703775.3.peg.1627"/>
<dbReference type="FunFam" id="3.30.160.20:FF:000004">
    <property type="entry name" value="Peptide chain release factor 1"/>
    <property type="match status" value="1"/>
</dbReference>
<evidence type="ECO:0000256" key="8">
    <source>
        <dbReference type="HAMAP-Rule" id="MF_00093"/>
    </source>
</evidence>
<dbReference type="Proteomes" id="UP000051861">
    <property type="component" value="Unassembled WGS sequence"/>
</dbReference>
<dbReference type="SMART" id="SM00937">
    <property type="entry name" value="PCRF"/>
    <property type="match status" value="1"/>
</dbReference>
<dbReference type="NCBIfam" id="TIGR00019">
    <property type="entry name" value="prfA"/>
    <property type="match status" value="1"/>
</dbReference>